<gene>
    <name evidence="8" type="ORF">OXX778_LOCUS22903</name>
</gene>
<evidence type="ECO:0000256" key="2">
    <source>
        <dbReference type="ARBA" id="ARBA00022729"/>
    </source>
</evidence>
<dbReference type="PROSITE" id="PS00022">
    <property type="entry name" value="EGF_1"/>
    <property type="match status" value="1"/>
</dbReference>
<dbReference type="SUPFAM" id="SSF57196">
    <property type="entry name" value="EGF/Laminin"/>
    <property type="match status" value="2"/>
</dbReference>
<dbReference type="AlphaFoldDB" id="A0A814S0W8"/>
<keyword evidence="9" id="KW-1185">Reference proteome</keyword>
<name>A0A814S0W8_9BILA</name>
<feature type="region of interest" description="Disordered" evidence="5">
    <location>
        <begin position="1"/>
        <end position="20"/>
    </location>
</feature>
<comment type="caution">
    <text evidence="8">The sequence shown here is derived from an EMBL/GenBank/DDBJ whole genome shotgun (WGS) entry which is preliminary data.</text>
</comment>
<dbReference type="CDD" id="cd00054">
    <property type="entry name" value="EGF_CA"/>
    <property type="match status" value="1"/>
</dbReference>
<keyword evidence="6" id="KW-1133">Transmembrane helix</keyword>
<feature type="transmembrane region" description="Helical" evidence="6">
    <location>
        <begin position="196"/>
        <end position="219"/>
    </location>
</feature>
<evidence type="ECO:0000313" key="9">
    <source>
        <dbReference type="Proteomes" id="UP000663879"/>
    </source>
</evidence>
<evidence type="ECO:0000256" key="4">
    <source>
        <dbReference type="PROSITE-ProRule" id="PRU00076"/>
    </source>
</evidence>
<sequence>STPTSPTTTISSTLSTSTPTSPTKITFAISTQRSTLNVFNSTLLAYLETSNIMSSNLNSYSFFQTTPENLIFKIDEKNIQQINEFLLLKVDLTDCVGCHVDTRPCSSNPCRNNGTCINNLINKTYNCECFDHLFYGINCELKKNVCENETCSNNGVCYDYHNEPKCKCNSLYNGTKCEILSDELILIKSVIKTSSIIAIAILLLSYVTIALNDISNLFLKQSPKNKKEVKKTQNLPAIHLQYIE</sequence>
<evidence type="ECO:0000259" key="7">
    <source>
        <dbReference type="PROSITE" id="PS50026"/>
    </source>
</evidence>
<dbReference type="Gene3D" id="2.10.25.10">
    <property type="entry name" value="Laminin"/>
    <property type="match status" value="2"/>
</dbReference>
<dbReference type="Proteomes" id="UP000663879">
    <property type="component" value="Unassembled WGS sequence"/>
</dbReference>
<keyword evidence="3" id="KW-0677">Repeat</keyword>
<protein>
    <recommendedName>
        <fullName evidence="7">EGF-like domain-containing protein</fullName>
    </recommendedName>
</protein>
<dbReference type="Pfam" id="PF00008">
    <property type="entry name" value="EGF"/>
    <property type="match status" value="1"/>
</dbReference>
<keyword evidence="4" id="KW-1015">Disulfide bond</keyword>
<feature type="disulfide bond" evidence="4">
    <location>
        <begin position="168"/>
        <end position="177"/>
    </location>
</feature>
<keyword evidence="1 4" id="KW-0245">EGF-like domain</keyword>
<feature type="non-terminal residue" evidence="8">
    <location>
        <position position="244"/>
    </location>
</feature>
<proteinExistence type="predicted"/>
<feature type="domain" description="EGF-like" evidence="7">
    <location>
        <begin position="101"/>
        <end position="140"/>
    </location>
</feature>
<dbReference type="PANTHER" id="PTHR12916">
    <property type="entry name" value="CYTOCHROME C OXIDASE POLYPEPTIDE VIC-2"/>
    <property type="match status" value="1"/>
</dbReference>
<evidence type="ECO:0000256" key="1">
    <source>
        <dbReference type="ARBA" id="ARBA00022536"/>
    </source>
</evidence>
<dbReference type="EMBL" id="CAJNOC010010569">
    <property type="protein sequence ID" value="CAF1141177.1"/>
    <property type="molecule type" value="Genomic_DNA"/>
</dbReference>
<evidence type="ECO:0000256" key="6">
    <source>
        <dbReference type="SAM" id="Phobius"/>
    </source>
</evidence>
<dbReference type="OrthoDB" id="382013at2759"/>
<accession>A0A814S0W8</accession>
<dbReference type="PANTHER" id="PTHR12916:SF4">
    <property type="entry name" value="UNINFLATABLE, ISOFORM C"/>
    <property type="match status" value="1"/>
</dbReference>
<dbReference type="SMART" id="SM00181">
    <property type="entry name" value="EGF"/>
    <property type="match status" value="2"/>
</dbReference>
<feature type="domain" description="EGF-like" evidence="7">
    <location>
        <begin position="142"/>
        <end position="178"/>
    </location>
</feature>
<keyword evidence="2" id="KW-0732">Signal</keyword>
<dbReference type="PROSITE" id="PS50026">
    <property type="entry name" value="EGF_3"/>
    <property type="match status" value="2"/>
</dbReference>
<reference evidence="8" key="1">
    <citation type="submission" date="2021-02" db="EMBL/GenBank/DDBJ databases">
        <authorList>
            <person name="Nowell W R."/>
        </authorList>
    </citation>
    <scope>NUCLEOTIDE SEQUENCE</scope>
    <source>
        <strain evidence="8">Ploen Becks lab</strain>
    </source>
</reference>
<evidence type="ECO:0000256" key="5">
    <source>
        <dbReference type="SAM" id="MobiDB-lite"/>
    </source>
</evidence>
<comment type="caution">
    <text evidence="4">Lacks conserved residue(s) required for the propagation of feature annotation.</text>
</comment>
<keyword evidence="6" id="KW-0472">Membrane</keyword>
<evidence type="ECO:0000313" key="8">
    <source>
        <dbReference type="EMBL" id="CAF1141177.1"/>
    </source>
</evidence>
<evidence type="ECO:0000256" key="3">
    <source>
        <dbReference type="ARBA" id="ARBA00022737"/>
    </source>
</evidence>
<dbReference type="InterPro" id="IPR000742">
    <property type="entry name" value="EGF"/>
</dbReference>
<keyword evidence="6" id="KW-0812">Transmembrane</keyword>
<feature type="disulfide bond" evidence="4">
    <location>
        <begin position="110"/>
        <end position="127"/>
    </location>
</feature>
<organism evidence="8 9">
    <name type="scientific">Brachionus calyciflorus</name>
    <dbReference type="NCBI Taxonomy" id="104777"/>
    <lineage>
        <taxon>Eukaryota</taxon>
        <taxon>Metazoa</taxon>
        <taxon>Spiralia</taxon>
        <taxon>Gnathifera</taxon>
        <taxon>Rotifera</taxon>
        <taxon>Eurotatoria</taxon>
        <taxon>Monogononta</taxon>
        <taxon>Pseudotrocha</taxon>
        <taxon>Ploima</taxon>
        <taxon>Brachionidae</taxon>
        <taxon>Brachionus</taxon>
    </lineage>
</organism>